<gene>
    <name evidence="2" type="ORF">ADK38_00520</name>
</gene>
<evidence type="ECO:0000313" key="3">
    <source>
        <dbReference type="Proteomes" id="UP000037020"/>
    </source>
</evidence>
<feature type="transmembrane region" description="Helical" evidence="1">
    <location>
        <begin position="39"/>
        <end position="56"/>
    </location>
</feature>
<feature type="transmembrane region" description="Helical" evidence="1">
    <location>
        <begin position="62"/>
        <end position="81"/>
    </location>
</feature>
<dbReference type="Proteomes" id="UP000037020">
    <property type="component" value="Unassembled WGS sequence"/>
</dbReference>
<dbReference type="RefSeq" id="WP_030890824.1">
    <property type="nucleotide sequence ID" value="NZ_JBIRHZ010000011.1"/>
</dbReference>
<keyword evidence="3" id="KW-1185">Reference proteome</keyword>
<evidence type="ECO:0000256" key="1">
    <source>
        <dbReference type="SAM" id="Phobius"/>
    </source>
</evidence>
<protein>
    <recommendedName>
        <fullName evidence="4">Transmembrane protein</fullName>
    </recommendedName>
</protein>
<keyword evidence="1" id="KW-0472">Membrane</keyword>
<accession>A0ABR5JER3</accession>
<keyword evidence="1" id="KW-1133">Transmembrane helix</keyword>
<evidence type="ECO:0000313" key="2">
    <source>
        <dbReference type="EMBL" id="KOG91920.1"/>
    </source>
</evidence>
<reference evidence="2 3" key="1">
    <citation type="submission" date="2015-07" db="EMBL/GenBank/DDBJ databases">
        <authorList>
            <person name="Ju K.-S."/>
            <person name="Doroghazi J.R."/>
            <person name="Metcalf W.W."/>
        </authorList>
    </citation>
    <scope>NUCLEOTIDE SEQUENCE [LARGE SCALE GENOMIC DNA]</scope>
    <source>
        <strain evidence="2 3">NRRL B-3589</strain>
    </source>
</reference>
<organism evidence="2 3">
    <name type="scientific">Streptomyces varsoviensis</name>
    <dbReference type="NCBI Taxonomy" id="67373"/>
    <lineage>
        <taxon>Bacteria</taxon>
        <taxon>Bacillati</taxon>
        <taxon>Actinomycetota</taxon>
        <taxon>Actinomycetes</taxon>
        <taxon>Kitasatosporales</taxon>
        <taxon>Streptomycetaceae</taxon>
        <taxon>Streptomyces</taxon>
    </lineage>
</organism>
<sequence>MHAPHISENVWWIIAIVMSAALLAVWLPILPSAKSRNQVALIPLMGVLFLSTMGKLRGHDLTTLLSIYSTVVLAFTLGAVGRKEDVRIAVRQGEDPLGTPTSKSDPANRRLTIQYSISIAVAFALWAWLKYGQ</sequence>
<evidence type="ECO:0008006" key="4">
    <source>
        <dbReference type="Google" id="ProtNLM"/>
    </source>
</evidence>
<dbReference type="EMBL" id="LGUT01000038">
    <property type="protein sequence ID" value="KOG91920.1"/>
    <property type="molecule type" value="Genomic_DNA"/>
</dbReference>
<feature type="transmembrane region" description="Helical" evidence="1">
    <location>
        <begin position="12"/>
        <end position="30"/>
    </location>
</feature>
<name>A0ABR5JER3_9ACTN</name>
<proteinExistence type="predicted"/>
<keyword evidence="1" id="KW-0812">Transmembrane</keyword>
<feature type="transmembrane region" description="Helical" evidence="1">
    <location>
        <begin position="111"/>
        <end position="129"/>
    </location>
</feature>
<comment type="caution">
    <text evidence="2">The sequence shown here is derived from an EMBL/GenBank/DDBJ whole genome shotgun (WGS) entry which is preliminary data.</text>
</comment>